<accession>A0A1D8TT31</accession>
<dbReference type="Gene3D" id="3.40.50.1000">
    <property type="entry name" value="HAD superfamily/HAD-like"/>
    <property type="match status" value="1"/>
</dbReference>
<dbReference type="InterPro" id="IPR036412">
    <property type="entry name" value="HAD-like_sf"/>
</dbReference>
<dbReference type="Pfam" id="PF13419">
    <property type="entry name" value="HAD_2"/>
    <property type="match status" value="1"/>
</dbReference>
<dbReference type="PANTHER" id="PTHR43434">
    <property type="entry name" value="PHOSPHOGLYCOLATE PHOSPHATASE"/>
    <property type="match status" value="1"/>
</dbReference>
<dbReference type="SFLD" id="SFLDG01129">
    <property type="entry name" value="C1.5:_HAD__Beta-PGM__Phosphata"/>
    <property type="match status" value="1"/>
</dbReference>
<dbReference type="Gene3D" id="1.10.150.240">
    <property type="entry name" value="Putative phosphatase, domain 2"/>
    <property type="match status" value="1"/>
</dbReference>
<dbReference type="GO" id="GO:0005829">
    <property type="term" value="C:cytosol"/>
    <property type="evidence" value="ECO:0007669"/>
    <property type="project" value="TreeGrafter"/>
</dbReference>
<protein>
    <submittedName>
        <fullName evidence="1">Haloacid dehalogenase</fullName>
    </submittedName>
</protein>
<sequence length="279" mass="31535">MNCVAAPDRQLSRFYLPQNTVPYLQQLTVFCDFDGPIVDVSNRYYTTYQLALTDTQGFYQAKGISLPIQTMSKQQFWQMKQERIPDEEIAMRSGLRGEQIDFFLGRVIKIVNQSALLNKDQLQPNVNWALPLLHSYGIRLVLVTLRCTSQVKQILSNYGLTRLFSGIYGTTENHHAYQNYAQVKQELLQQALSEHSTSSYTEQSPLAQPSVSAWMIGDTEADILAGQALSIPTIALTCGIRSQSYLKWFEPTHICSDLLCATSYLLELSRAVDSTKLAM</sequence>
<evidence type="ECO:0000313" key="1">
    <source>
        <dbReference type="EMBL" id="AOX00822.1"/>
    </source>
</evidence>
<dbReference type="InterPro" id="IPR023214">
    <property type="entry name" value="HAD_sf"/>
</dbReference>
<dbReference type="GO" id="GO:0006281">
    <property type="term" value="P:DNA repair"/>
    <property type="evidence" value="ECO:0007669"/>
    <property type="project" value="TreeGrafter"/>
</dbReference>
<evidence type="ECO:0000313" key="2">
    <source>
        <dbReference type="Proteomes" id="UP000177870"/>
    </source>
</evidence>
<reference evidence="2" key="1">
    <citation type="submission" date="2016-10" db="EMBL/GenBank/DDBJ databases">
        <title>Comparative genomics uncovers the prolific and rare metabolic potential of the cyanobacterial genus Moorea.</title>
        <authorList>
            <person name="Leao T."/>
            <person name="Castelao G."/>
            <person name="Korobeynikov A."/>
            <person name="Monroe E.A."/>
            <person name="Podell S."/>
            <person name="Glukhov E."/>
            <person name="Allen E."/>
            <person name="Gerwick W.H."/>
            <person name="Gerwick L."/>
        </authorList>
    </citation>
    <scope>NUCLEOTIDE SEQUENCE [LARGE SCALE GENOMIC DNA]</scope>
    <source>
        <strain evidence="2">PAL-8-15-08-1</strain>
    </source>
</reference>
<dbReference type="KEGG" id="mpro:BJP34_16465"/>
<gene>
    <name evidence="1" type="ORF">BJP34_16465</name>
</gene>
<dbReference type="SUPFAM" id="SSF56784">
    <property type="entry name" value="HAD-like"/>
    <property type="match status" value="1"/>
</dbReference>
<proteinExistence type="predicted"/>
<dbReference type="PANTHER" id="PTHR43434:SF1">
    <property type="entry name" value="PHOSPHOGLYCOLATE PHOSPHATASE"/>
    <property type="match status" value="1"/>
</dbReference>
<dbReference type="Proteomes" id="UP000177870">
    <property type="component" value="Chromosome"/>
</dbReference>
<dbReference type="GO" id="GO:0008967">
    <property type="term" value="F:phosphoglycolate phosphatase activity"/>
    <property type="evidence" value="ECO:0007669"/>
    <property type="project" value="TreeGrafter"/>
</dbReference>
<dbReference type="EMBL" id="CP017599">
    <property type="protein sequence ID" value="AOX00822.1"/>
    <property type="molecule type" value="Genomic_DNA"/>
</dbReference>
<dbReference type="InterPro" id="IPR041492">
    <property type="entry name" value="HAD_2"/>
</dbReference>
<dbReference type="AlphaFoldDB" id="A0A1D8TT31"/>
<dbReference type="STRING" id="1458985.BJP34_16465"/>
<dbReference type="SFLD" id="SFLDS00003">
    <property type="entry name" value="Haloacid_Dehalogenase"/>
    <property type="match status" value="1"/>
</dbReference>
<dbReference type="OrthoDB" id="422676at2"/>
<dbReference type="RefSeq" id="WP_070393273.1">
    <property type="nucleotide sequence ID" value="NZ_CP017599.1"/>
</dbReference>
<dbReference type="InterPro" id="IPR050155">
    <property type="entry name" value="HAD-like_hydrolase_sf"/>
</dbReference>
<dbReference type="InterPro" id="IPR023198">
    <property type="entry name" value="PGP-like_dom2"/>
</dbReference>
<name>A0A1D8TT31_9CYAN</name>
<organism evidence="1 2">
    <name type="scientific">Moorena producens PAL-8-15-08-1</name>
    <dbReference type="NCBI Taxonomy" id="1458985"/>
    <lineage>
        <taxon>Bacteria</taxon>
        <taxon>Bacillati</taxon>
        <taxon>Cyanobacteriota</taxon>
        <taxon>Cyanophyceae</taxon>
        <taxon>Coleofasciculales</taxon>
        <taxon>Coleofasciculaceae</taxon>
        <taxon>Moorena</taxon>
    </lineage>
</organism>